<name>A0A103XYY9_CYNCS</name>
<protein>
    <submittedName>
        <fullName evidence="1">Uncharacterized protein</fullName>
    </submittedName>
</protein>
<dbReference type="Gramene" id="KVH99406">
    <property type="protein sequence ID" value="KVH99406"/>
    <property type="gene ID" value="Ccrd_022360"/>
</dbReference>
<feature type="non-terminal residue" evidence="1">
    <location>
        <position position="122"/>
    </location>
</feature>
<evidence type="ECO:0000313" key="2">
    <source>
        <dbReference type="Proteomes" id="UP000243975"/>
    </source>
</evidence>
<dbReference type="InterPro" id="IPR029052">
    <property type="entry name" value="Metallo-depent_PP-like"/>
</dbReference>
<dbReference type="EMBL" id="LEKV01003562">
    <property type="protein sequence ID" value="KVH99406.1"/>
    <property type="molecule type" value="Genomic_DNA"/>
</dbReference>
<gene>
    <name evidence="1" type="ORF">Ccrd_022360</name>
</gene>
<dbReference type="Proteomes" id="UP000243975">
    <property type="component" value="Unassembled WGS sequence"/>
</dbReference>
<evidence type="ECO:0000313" key="1">
    <source>
        <dbReference type="EMBL" id="KVH99406.1"/>
    </source>
</evidence>
<dbReference type="Gene3D" id="3.60.21.10">
    <property type="match status" value="1"/>
</dbReference>
<comment type="caution">
    <text evidence="1">The sequence shown here is derived from an EMBL/GenBank/DDBJ whole genome shotgun (WGS) entry which is preliminary data.</text>
</comment>
<dbReference type="AlphaFoldDB" id="A0A103XYY9"/>
<proteinExistence type="predicted"/>
<reference evidence="1 2" key="1">
    <citation type="journal article" date="2016" name="Sci. Rep.">
        <title>The genome sequence of the outbreeding globe artichoke constructed de novo incorporating a phase-aware low-pass sequencing strategy of F1 progeny.</title>
        <authorList>
            <person name="Scaglione D."/>
            <person name="Reyes-Chin-Wo S."/>
            <person name="Acquadro A."/>
            <person name="Froenicke L."/>
            <person name="Portis E."/>
            <person name="Beitel C."/>
            <person name="Tirone M."/>
            <person name="Mauro R."/>
            <person name="Lo Monaco A."/>
            <person name="Mauromicale G."/>
            <person name="Faccioli P."/>
            <person name="Cattivelli L."/>
            <person name="Rieseberg L."/>
            <person name="Michelmore R."/>
            <person name="Lanteri S."/>
        </authorList>
    </citation>
    <scope>NUCLEOTIDE SEQUENCE [LARGE SCALE GENOMIC DNA]</scope>
    <source>
        <strain evidence="1">2C</strain>
    </source>
</reference>
<accession>A0A103XYY9</accession>
<sequence length="122" mass="13784">MTDYHHVTVAYSTPNKSSFCLETMNTLPSIGYMDSMMNIKEDSILNNGRFSLIASISLLVTALIDEKFMCPTYVPNDGFFYDLLWLDPFKAVKGWGMNDHGVSYTFGAKIVTGFLQKHDVDH</sequence>
<dbReference type="SUPFAM" id="SSF56300">
    <property type="entry name" value="Metallo-dependent phosphatases"/>
    <property type="match status" value="1"/>
</dbReference>
<dbReference type="STRING" id="59895.A0A103XYY9"/>
<keyword evidence="2" id="KW-1185">Reference proteome</keyword>
<organism evidence="1 2">
    <name type="scientific">Cynara cardunculus var. scolymus</name>
    <name type="common">Globe artichoke</name>
    <name type="synonym">Cynara scolymus</name>
    <dbReference type="NCBI Taxonomy" id="59895"/>
    <lineage>
        <taxon>Eukaryota</taxon>
        <taxon>Viridiplantae</taxon>
        <taxon>Streptophyta</taxon>
        <taxon>Embryophyta</taxon>
        <taxon>Tracheophyta</taxon>
        <taxon>Spermatophyta</taxon>
        <taxon>Magnoliopsida</taxon>
        <taxon>eudicotyledons</taxon>
        <taxon>Gunneridae</taxon>
        <taxon>Pentapetalae</taxon>
        <taxon>asterids</taxon>
        <taxon>campanulids</taxon>
        <taxon>Asterales</taxon>
        <taxon>Asteraceae</taxon>
        <taxon>Carduoideae</taxon>
        <taxon>Cardueae</taxon>
        <taxon>Carduinae</taxon>
        <taxon>Cynara</taxon>
    </lineage>
</organism>